<feature type="region of interest" description="Disordered" evidence="2">
    <location>
        <begin position="1"/>
        <end position="44"/>
    </location>
</feature>
<comment type="caution">
    <text evidence="3">The sequence shown here is derived from an EMBL/GenBank/DDBJ whole genome shotgun (WGS) entry which is preliminary data.</text>
</comment>
<name>A0A2T5MJR9_9GAMM</name>
<accession>A0A2T5MJR9</accession>
<gene>
    <name evidence="3" type="ORF">CJD38_01440</name>
</gene>
<proteinExistence type="inferred from homology"/>
<comment type="similarity">
    <text evidence="1">Belongs to the SDHAF4 family.</text>
</comment>
<dbReference type="OrthoDB" id="8481828at2"/>
<dbReference type="Proteomes" id="UP000244248">
    <property type="component" value="Unassembled WGS sequence"/>
</dbReference>
<dbReference type="Pfam" id="PF07896">
    <property type="entry name" value="DUF1674"/>
    <property type="match status" value="1"/>
</dbReference>
<dbReference type="AlphaFoldDB" id="A0A2T5MJR9"/>
<reference evidence="3 4" key="1">
    <citation type="submission" date="2018-04" db="EMBL/GenBank/DDBJ databases">
        <title>Novel species isolated from glacier.</title>
        <authorList>
            <person name="Liu Q."/>
            <person name="Xin Y.-H."/>
        </authorList>
    </citation>
    <scope>NUCLEOTIDE SEQUENCE [LARGE SCALE GENOMIC DNA]</scope>
    <source>
        <strain evidence="3 4">GT1R17</strain>
    </source>
</reference>
<dbReference type="EMBL" id="QANS01000001">
    <property type="protein sequence ID" value="PTU32808.1"/>
    <property type="molecule type" value="Genomic_DNA"/>
</dbReference>
<evidence type="ECO:0000313" key="3">
    <source>
        <dbReference type="EMBL" id="PTU32808.1"/>
    </source>
</evidence>
<keyword evidence="4" id="KW-1185">Reference proteome</keyword>
<dbReference type="InterPro" id="IPR012875">
    <property type="entry name" value="SDHF4"/>
</dbReference>
<evidence type="ECO:0000256" key="2">
    <source>
        <dbReference type="SAM" id="MobiDB-lite"/>
    </source>
</evidence>
<organism evidence="3 4">
    <name type="scientific">Stenotrophobium rhamnosiphilum</name>
    <dbReference type="NCBI Taxonomy" id="2029166"/>
    <lineage>
        <taxon>Bacteria</taxon>
        <taxon>Pseudomonadati</taxon>
        <taxon>Pseudomonadota</taxon>
        <taxon>Gammaproteobacteria</taxon>
        <taxon>Nevskiales</taxon>
        <taxon>Nevskiaceae</taxon>
        <taxon>Stenotrophobium</taxon>
    </lineage>
</organism>
<feature type="compositionally biased region" description="Low complexity" evidence="2">
    <location>
        <begin position="12"/>
        <end position="25"/>
    </location>
</feature>
<sequence>MSLAELLKSEQADATASSSKVTTTTPGVVAEIGGRVDGPEPTRYGDWEKNGRCIDF</sequence>
<evidence type="ECO:0000256" key="1">
    <source>
        <dbReference type="ARBA" id="ARBA00005701"/>
    </source>
</evidence>
<protein>
    <submittedName>
        <fullName evidence="3">DUF1674 domain-containing protein</fullName>
    </submittedName>
</protein>
<evidence type="ECO:0000313" key="4">
    <source>
        <dbReference type="Proteomes" id="UP000244248"/>
    </source>
</evidence>